<dbReference type="GO" id="GO:0048167">
    <property type="term" value="P:regulation of synaptic plasticity"/>
    <property type="evidence" value="ECO:0007669"/>
    <property type="project" value="TreeGrafter"/>
</dbReference>
<feature type="region of interest" description="Disordered" evidence="3">
    <location>
        <begin position="491"/>
        <end position="537"/>
    </location>
</feature>
<feature type="compositionally biased region" description="Pro residues" evidence="3">
    <location>
        <begin position="44"/>
        <end position="53"/>
    </location>
</feature>
<feature type="region of interest" description="Disordered" evidence="3">
    <location>
        <begin position="1131"/>
        <end position="1163"/>
    </location>
</feature>
<feature type="region of interest" description="Disordered" evidence="3">
    <location>
        <begin position="3441"/>
        <end position="3475"/>
    </location>
</feature>
<feature type="compositionally biased region" description="Basic and acidic residues" evidence="3">
    <location>
        <begin position="292"/>
        <end position="301"/>
    </location>
</feature>
<feature type="compositionally biased region" description="Basic and acidic residues" evidence="3">
    <location>
        <begin position="1653"/>
        <end position="1662"/>
    </location>
</feature>
<feature type="compositionally biased region" description="Polar residues" evidence="3">
    <location>
        <begin position="1"/>
        <end position="11"/>
    </location>
</feature>
<dbReference type="Proteomes" id="UP000614601">
    <property type="component" value="Unassembled WGS sequence"/>
</dbReference>
<feature type="region of interest" description="Disordered" evidence="3">
    <location>
        <begin position="1226"/>
        <end position="1272"/>
    </location>
</feature>
<keyword evidence="7" id="KW-1185">Reference proteome</keyword>
<dbReference type="SMART" id="SM00239">
    <property type="entry name" value="C2"/>
    <property type="match status" value="1"/>
</dbReference>
<feature type="region of interest" description="Disordered" evidence="3">
    <location>
        <begin position="3106"/>
        <end position="3177"/>
    </location>
</feature>
<feature type="compositionally biased region" description="Pro residues" evidence="3">
    <location>
        <begin position="248"/>
        <end position="257"/>
    </location>
</feature>
<feature type="compositionally biased region" description="Polar residues" evidence="3">
    <location>
        <begin position="3614"/>
        <end position="3625"/>
    </location>
</feature>
<feature type="region of interest" description="Disordered" evidence="3">
    <location>
        <begin position="2943"/>
        <end position="2982"/>
    </location>
</feature>
<feature type="compositionally biased region" description="Basic and acidic residues" evidence="3">
    <location>
        <begin position="1748"/>
        <end position="1757"/>
    </location>
</feature>
<dbReference type="GO" id="GO:0050806">
    <property type="term" value="P:positive regulation of synaptic transmission"/>
    <property type="evidence" value="ECO:0007669"/>
    <property type="project" value="TreeGrafter"/>
</dbReference>
<dbReference type="GO" id="GO:0044325">
    <property type="term" value="F:transmembrane transporter binding"/>
    <property type="evidence" value="ECO:0007669"/>
    <property type="project" value="TreeGrafter"/>
</dbReference>
<feature type="region of interest" description="Disordered" evidence="3">
    <location>
        <begin position="1935"/>
        <end position="1965"/>
    </location>
</feature>
<feature type="region of interest" description="Disordered" evidence="3">
    <location>
        <begin position="1840"/>
        <end position="1870"/>
    </location>
</feature>
<evidence type="ECO:0000313" key="7">
    <source>
        <dbReference type="Proteomes" id="UP000614601"/>
    </source>
</evidence>
<feature type="compositionally biased region" description="Basic and acidic residues" evidence="3">
    <location>
        <begin position="1843"/>
        <end position="1852"/>
    </location>
</feature>
<feature type="region of interest" description="Disordered" evidence="3">
    <location>
        <begin position="1"/>
        <end position="53"/>
    </location>
</feature>
<feature type="compositionally biased region" description="Polar residues" evidence="3">
    <location>
        <begin position="3146"/>
        <end position="3163"/>
    </location>
</feature>
<feature type="region of interest" description="Disordered" evidence="3">
    <location>
        <begin position="1539"/>
        <end position="1585"/>
    </location>
</feature>
<dbReference type="GO" id="GO:0031267">
    <property type="term" value="F:small GTPase binding"/>
    <property type="evidence" value="ECO:0007669"/>
    <property type="project" value="InterPro"/>
</dbReference>
<feature type="compositionally biased region" description="Basic and acidic residues" evidence="3">
    <location>
        <begin position="2149"/>
        <end position="2172"/>
    </location>
</feature>
<feature type="region of interest" description="Disordered" evidence="3">
    <location>
        <begin position="1037"/>
        <end position="1068"/>
    </location>
</feature>
<dbReference type="InterPro" id="IPR000008">
    <property type="entry name" value="C2_dom"/>
</dbReference>
<feature type="region of interest" description="Disordered" evidence="3">
    <location>
        <begin position="83"/>
        <end position="129"/>
    </location>
</feature>
<proteinExistence type="predicted"/>
<feature type="compositionally biased region" description="Basic and acidic residues" evidence="3">
    <location>
        <begin position="197"/>
        <end position="206"/>
    </location>
</feature>
<feature type="compositionally biased region" description="Polar residues" evidence="3">
    <location>
        <begin position="4555"/>
        <end position="4571"/>
    </location>
</feature>
<feature type="compositionally biased region" description="Basic and acidic residues" evidence="3">
    <location>
        <begin position="932"/>
        <end position="955"/>
    </location>
</feature>
<reference evidence="6" key="1">
    <citation type="submission" date="2020-09" db="EMBL/GenBank/DDBJ databases">
        <authorList>
            <person name="Kikuchi T."/>
        </authorList>
    </citation>
    <scope>NUCLEOTIDE SEQUENCE</scope>
    <source>
        <strain evidence="6">SH1</strain>
    </source>
</reference>
<feature type="compositionally biased region" description="Basic and acidic residues" evidence="3">
    <location>
        <begin position="496"/>
        <end position="519"/>
    </location>
</feature>
<dbReference type="OrthoDB" id="270970at2759"/>
<gene>
    <name evidence="6" type="ORF">BOKJ2_LOCUS8304</name>
</gene>
<dbReference type="GO" id="GO:2000300">
    <property type="term" value="P:regulation of synaptic vesicle exocytosis"/>
    <property type="evidence" value="ECO:0007669"/>
    <property type="project" value="TreeGrafter"/>
</dbReference>
<feature type="compositionally biased region" description="Basic and acidic residues" evidence="3">
    <location>
        <begin position="387"/>
        <end position="410"/>
    </location>
</feature>
<feature type="region of interest" description="Disordered" evidence="3">
    <location>
        <begin position="2145"/>
        <end position="2190"/>
    </location>
</feature>
<feature type="region of interest" description="Disordered" evidence="3">
    <location>
        <begin position="2028"/>
        <end position="2082"/>
    </location>
</feature>
<feature type="compositionally biased region" description="Basic and acidic residues" evidence="3">
    <location>
        <begin position="3441"/>
        <end position="3457"/>
    </location>
</feature>
<evidence type="ECO:0000256" key="1">
    <source>
        <dbReference type="ARBA" id="ARBA00023018"/>
    </source>
</evidence>
<feature type="region of interest" description="Disordered" evidence="3">
    <location>
        <begin position="2891"/>
        <end position="2924"/>
    </location>
</feature>
<dbReference type="SUPFAM" id="SSF49562">
    <property type="entry name" value="C2 domain (Calcium/lipid-binding domain, CaLB)"/>
    <property type="match status" value="1"/>
</dbReference>
<feature type="compositionally biased region" description="Basic and acidic residues" evidence="3">
    <location>
        <begin position="1041"/>
        <end position="1050"/>
    </location>
</feature>
<dbReference type="InterPro" id="IPR001478">
    <property type="entry name" value="PDZ"/>
</dbReference>
<feature type="region of interest" description="Disordered" evidence="3">
    <location>
        <begin position="242"/>
        <end position="261"/>
    </location>
</feature>
<dbReference type="GO" id="GO:0042734">
    <property type="term" value="C:presynaptic membrane"/>
    <property type="evidence" value="ECO:0007669"/>
    <property type="project" value="TreeGrafter"/>
</dbReference>
<dbReference type="CDD" id="cd06714">
    <property type="entry name" value="PDZ_RIM-like"/>
    <property type="match status" value="1"/>
</dbReference>
<feature type="compositionally biased region" description="Basic and acidic residues" evidence="3">
    <location>
        <begin position="1938"/>
        <end position="1947"/>
    </location>
</feature>
<evidence type="ECO:0000256" key="3">
    <source>
        <dbReference type="SAM" id="MobiDB-lite"/>
    </source>
</evidence>
<dbReference type="Gene3D" id="2.30.42.10">
    <property type="match status" value="1"/>
</dbReference>
<evidence type="ECO:0000259" key="5">
    <source>
        <dbReference type="PROSITE" id="PS50106"/>
    </source>
</evidence>
<feature type="compositionally biased region" description="Polar residues" evidence="3">
    <location>
        <begin position="3687"/>
        <end position="3701"/>
    </location>
</feature>
<feature type="region of interest" description="Disordered" evidence="3">
    <location>
        <begin position="4545"/>
        <end position="4574"/>
    </location>
</feature>
<evidence type="ECO:0000313" key="6">
    <source>
        <dbReference type="EMBL" id="CAD5219158.1"/>
    </source>
</evidence>
<sequence length="4890" mass="546190">MLERTASSATSGADEEARFESQGSVIAGDSFEDHGLLAESPVKEAPPLPPPPVLIQKEELTAEELEHIERVRRLAEGLEMTSTYVEEPEIKEAEPEFREAEPDFKEAEPMLERTASSATSGGDEEARFESQGSVIAGDSFEDHGLLAESPVKEAPPLPPPPVLIQKEELTAEELEHIERVRRLAEGLEMTSTYVEEPEIKEAEPMLERTASSATSGADEGARFESQGSVIAGDSFEDHGLLAESPVKEAPPLPPPPVLIQKEELTAEDLEHIERVRRLAEGLEMTSTYVEEPEIKEAEPMLERTASSATSGADEEARFESQGSVIAGDSFEDHGLLAESPVKEAPPLPPPPVLIQKEELTAEELEHIERVRRLAEGLEMTSTYVEEPEIREAEPEFREAEPEFKEAEPMLERTASSATSGGDEEARFESQGSVIAGDSFEDHGLLAESPVKEAPPLPPPPVLIQKEELTAEELEHIERVRRLAEGLEMTSTYVEEPEIREAEPEFREAEPEFKEAEPMLERTASSATSGGDEEARFESQGSVIAGDSFEDHGLLAESPVKEAPPLPPPPVLIQKEELTAEELEHIERVRRLAEGLEMTSTYVEEPEIKEAEPEFREAEPDFKEAEPMLERTASSATSGADEEARFESQGSVIAGDSFEDHGLLAESPVKEAPPLPPPPVLIQKEELTAEELEHIERVRRLAEGLEMTSTYVEEPEIREAEPEFREAEPEFKEAEPMLERTASSATSGGDEEARFESQGSVIAGDSFEDHGLLAESPVKEAPPLPPPPVLIQKEELTAEELEHIERVRRLAEGLEMTSTYVEEPEIREAEPEFREAEPEFKEAEPMLERTASSATSGGDEEARFESQGSVIAGDSFEDHGLLAESPVKEAPPLPPPPVLIQKEELTAEELEHIERVRRLAEGLEMTSTYVEEPEIKEAEPEFREAEPDFKEAEPMLERTASSATSGADEEARFESQGSVIAGDSFEDHGLLAESPVKEAPPLPPLPVLIQKEELTAEELEHIERVRRLAEGLEMTSTYVEEPEIREAEPMLERTASSATSGADEEARFESQGSVIAGDSFEDHGLLAESPVKEAPPLPPPPVLIQKEELTAEELEHIERVRRLAEGLEMTSTYVEEPEIREAEPMLERTASSATSGADEEARFESQGSVIAGDSFEDHGLLAESPVKEAPPLPPPPVLIQKEELTAEELEHIERVRRLAEGLEMTSTYVEEPEIKEAEPEFREAEPDFKEAEPMLERTASSATSGGDEEARFESQGSVIAGDSFEDHGLLAESPVKEAPPLPPPPVLIQKEELTAEELEHIERVRRLAEGLEMTSTYVEEPEIREAEPEFREAEPEFKEAEPMLERTASSATSGGDEEARFESQGSVIAGDSFEDHGLLAESPVKEAPPLPPPPVLIQKEELTAEELEHIERVRRLAEGLEMTSTYVEEPEIREAEPMLERTASSATSGADEEARFESQGSVIAGDSFEDHGLLAESPVKEAPPLPPPPVLIQKEELTAEELEHIERVRRLAEGLEMTSTYVEEPEIKEAEPEFREAEPDFKEAEPMLERTASSATSGGDEEARFESQGSVIAGDSFEDHGLLAESPVKEAPPLPPPPVLIQKEELTAEELEHIERVRRLAEGLEMTSTYVEEPEIKEAEPMLERTASSATSGADEGARFESQGSVIAGDSFEDHGLLAESPVKEAPPLPPPPVLIQKEELTAEELEHIERVRRLAEGLEMTSTYVEEPEIKEAEPMLERTASSATSGADEEARFESQGSVIAGDSFEDHGLLAESPVKEAPPLPPLPVLIQKEELTAEELEHIERVRRLAEGLEMTSTYVEEPEIKEAEPMLERTASSATSGADEEARFESQGSVIAGDSFEDHGLLAESPVKEAPPLPPLPVLIQKEELTAEELEHIERVRRLAEGLEMTSTYVEEPEIKEAEPMLERTASSATSGADEEARFESQGSVIAGDSFEDHGLLAESPVKEAPPLPPLPVLIQKEELTAEELEHIERVRRLAEGLEMTSTYVEEPEIREAEPEFREAEPEFKEAEPEFKEAEPMLERTSSSATSGADEEAGFESQGSVIAGDSFEDHGLLAESPVKEAPPLPPLPVLIQKEELTAEELEHIERVRRLAEGLEMTSTYVEEPEIREAEPEFREAEPEFKKAEPNLERTASSATSGADEEARFESQGSVIAGDSFEDHGLLAESPVKEAPPLPPPPVLIQKEELTAEDLEHIERVRRLAEGLEMTSTYVEEPEIKEAEPMLERTASSATSGADEFVNSSVLTNDVYRKTSTNSLNEMTTVSYTNKLIKSLPLKERLSLSLEGKHVKKIDYQQKKSCSVNVIYTDKKLSTESIFDNSHCKIDLPKVVVENNGLNAYEHCEHTSGRDGTGQLNNVDFLAKLNFMCQRITENIAEAAADDLLRIIRLKSNPRFRYFEEGYISQLLDVDDEGVSSPESVTSEESDKPLQYNVEPVIEKPGKTGFDLFGLFRQKPPERPVSAMAFLRRQPSPVFTPRKSSVRSGDIMDLVRRSSFTSETHNDSLPNVPEEALQGLTAEEREHIIQVMMNASKSITPEPSRRCSSALIGLPELDDLDESEKKHIESVVEKADSRDMPFVLNKKKDDTSGIKTETAKEKTVATPELSREELYHIAQIEQKIKELGMLDNKTQKDVVTDQGMFKKFNFNDMLSKQTQKINKIVQSNVPALSSPVTSKKQEEEIIVQKAYTEDVVNESQPKLYSPTYTTIRTTKQFTEVITVPELEETITIEEIDATWLQENIEELNKTIDMYTYQENLEDQDFSEEDVNILETQDFGNVIQGNDDFVLANQTKSWEADRPNEASEIIDPEEQHEEQRLRSQFVQPVAFQSTFESGKKTSVKYNENAVLSGRALSPSLTEDPRGRVYANQGQSCSVSDQKENSEGFSPLFKEKPYVAELGTAWPAEEPISDIANGKGEDEVTNDNDSKPQHQSTNQTESTSTTLRPAKEVMSFGKSSSGFGGFGGFGKLASGALKSAKQATEQISVKASQAAQVAQQAASTGDLTQVGVGSFLSKKETPERSKSAIDFNKQPDVPAVVQDIPPGLENLSEEERMKIMAVMACAEIDTQAPAPPPKVVQSTPPSKVEKPPIALPAKTKQPKMPQKVEQPKPTSQQDKVAQAQNKTIPSPQPVDTPPGVDEEMLQGLSPAEREQILRVMRMAEQEEPVAPIITPKKQSMSAETSVENEDYPIPQKSISFTSVTESGYVTAPSTSYSTELSTYSPEQTQVLIIQKPALDSNELNYTNEKAEPTQGFEKRLTTTESAKSLSEIDAVETDDSFWIEPQEYKVPDAWEPNKSGRMWTTVFSDDGDIAATEYDSEVSIIETDENEKNKNIIQPPRPVTEQIVTTSLESDDGSHHLHEFNDGSFEVQMEDPLSPTVIVSMVASNNVNNVTTGFSKMMEVTKTPEIKITSHEEIEKTSDDESDAETPPSSDEDDYPDRVIEVPSVSALQLVEDQKTQSKSTEEVLKQIQSFGEAADDEFDVQWAANITKKKEINETEAPSGATEPLKTTEPTTNQRINPFIDSPEDEENDVVVEQVHLDSDDIDYQHAVHYYTSRHDGYHKHRPGPVYTIPEGDENNSSVSSESKYNPQLLERRPLHGTTVPPLVPKDVKRKGKPEPIQKYSESEPIIENGKVPITPIRTAPPPPDATNGRSTFDNKSGDVKTSATPLQITSQFTTDIHQANDVHLPPHIHIHGTQPKPATNPPSCVAASDAEFLAQFSSNPKEQDKSVADYTYVSLNIDDNQSSKLKRSPAMILTKEEKPIDVLPQKPLPKQWNVDEDALLHGANTEMGRRKLPSLPGNRQQPTSHIPLYYSTNSLTQKDGTGIVAPYYGQLSSSRITSSIAASSEPYLPRTDGSLYTVDPAIMAGATFKPAQKPRPRSAITSTEVGKKFDATPKMSEAMSQLMFKQELRKTLTKRRISQENAEIEANQRQYVIRRMLVSGLMPEHRSSEIESIPDVVKCSLPADLVRGARVTPIKSTSILYATEIPRARQTPIKDQYTQSVSAVPTQKTVGVQYDTTTKKPALTRYYTEQAPPQTKTLPLSMKSQFQPSDQVDSCTQTMISSETQTDSYISTDMETSVKRRIPYHEELSGVGYNSLSNRFTPDLLEKTEKYFDEYDKRLRTSQLPSIKNRTRFTDAKTPEEMEWKRQEVMKELELRKEKVASMIDLRNLHSYDLDDNTLINSMMNQYGSPRQDTTRQTRTNMYNRYGSLPRDFERTNYERTNFDNTPYYPPSNIPGLYSGSAQNLYQQDRYKAPISDRNFNSVNPYCTLPRNNNFQRYSNLSYPSQEQIQCNDAILTQYASYVNDQIDNAGFIDDFNYPTTIRQENILDQPQRPVPDYYSYQQIPNQYATSRVIQQPLMQQTMPTYLQPTTTDYVYSRRDNNYGSRPIQPIGDYGNVLYNRIKLNQPTNDLRNDNTSDPYAAYSMNRPQRTWNTLPSPYALQPSYRSPHIPLNNNFNEPWPCPQYPRSYHYSTQPRPQPQPYQTPGMYQIEPEKYSISLPRYHRSEERRNKKVKSTYSTHNRAQPTSSYHSTRPKSCNKIKRILLTRRYRHANVYHDLGFRVTGGKRLYNGELAAYVTAVNRSKAYETLGEIKEGDQVLEWNGVLLRGKTFEEVERIINATSGEVEIVVKSQDDCRNDNYEQESMYDAAADDSQRRLYKHPPPVPAHKGSMDYKRKRMKSQDGLGKIQIAIGYDQYHSVLVVTVIAARGLTHREYENNIVLPNPFVKIYLLPGRKVVNKRRTKYVSNTCDPEWHQPVDYLVDYNDLFSKYLELTVWDYDKYNDNICLGHIMIPLRHNVLDNAPRWYLLESVDQQLKTEPVTTALYNKSRSFNKANYFYNPSNLDLGYPAI</sequence>
<dbReference type="PANTHER" id="PTHR12157">
    <property type="entry name" value="REGULATING SYNAPTIC MEMBRANE EXOCYTOSIS PROTEIN"/>
    <property type="match status" value="1"/>
</dbReference>
<dbReference type="InterPro" id="IPR035892">
    <property type="entry name" value="C2_domain_sf"/>
</dbReference>
<dbReference type="Gene3D" id="2.60.40.150">
    <property type="entry name" value="C2 domain"/>
    <property type="match status" value="1"/>
</dbReference>
<dbReference type="Pfam" id="PF00168">
    <property type="entry name" value="C2"/>
    <property type="match status" value="1"/>
</dbReference>
<evidence type="ECO:0000259" key="4">
    <source>
        <dbReference type="PROSITE" id="PS50004"/>
    </source>
</evidence>
<feature type="region of interest" description="Disordered" evidence="3">
    <location>
        <begin position="3672"/>
        <end position="3701"/>
    </location>
</feature>
<feature type="region of interest" description="Disordered" evidence="3">
    <location>
        <begin position="1335"/>
        <end position="1381"/>
    </location>
</feature>
<accession>A0A811KU89</accession>
<feature type="region of interest" description="Disordered" evidence="3">
    <location>
        <begin position="600"/>
        <end position="646"/>
    </location>
</feature>
<dbReference type="PROSITE" id="PS50004">
    <property type="entry name" value="C2"/>
    <property type="match status" value="1"/>
</dbReference>
<feature type="domain" description="PDZ" evidence="5">
    <location>
        <begin position="4582"/>
        <end position="4673"/>
    </location>
</feature>
<feature type="region of interest" description="Disordered" evidence="3">
    <location>
        <begin position="382"/>
        <end position="428"/>
    </location>
</feature>
<dbReference type="SMART" id="SM00228">
    <property type="entry name" value="PDZ"/>
    <property type="match status" value="1"/>
</dbReference>
<feature type="compositionally biased region" description="Basic and acidic residues" evidence="3">
    <location>
        <begin position="1449"/>
        <end position="1458"/>
    </location>
</feature>
<organism evidence="6 7">
    <name type="scientific">Bursaphelenchus okinawaensis</name>
    <dbReference type="NCBI Taxonomy" id="465554"/>
    <lineage>
        <taxon>Eukaryota</taxon>
        <taxon>Metazoa</taxon>
        <taxon>Ecdysozoa</taxon>
        <taxon>Nematoda</taxon>
        <taxon>Chromadorea</taxon>
        <taxon>Rhabditida</taxon>
        <taxon>Tylenchina</taxon>
        <taxon>Tylenchomorpha</taxon>
        <taxon>Aphelenchoidea</taxon>
        <taxon>Aphelenchoididae</taxon>
        <taxon>Bursaphelenchus</taxon>
    </lineage>
</organism>
<dbReference type="GO" id="GO:0042391">
    <property type="term" value="P:regulation of membrane potential"/>
    <property type="evidence" value="ECO:0007669"/>
    <property type="project" value="TreeGrafter"/>
</dbReference>
<feature type="compositionally biased region" description="Basic and acidic residues" evidence="3">
    <location>
        <begin position="1340"/>
        <end position="1363"/>
    </location>
</feature>
<feature type="compositionally biased region" description="Basic and acidic residues" evidence="3">
    <location>
        <begin position="605"/>
        <end position="628"/>
    </location>
</feature>
<name>A0A811KU89_9BILA</name>
<dbReference type="EMBL" id="CAJFDH010000004">
    <property type="protein sequence ID" value="CAD5219158.1"/>
    <property type="molecule type" value="Genomic_DNA"/>
</dbReference>
<dbReference type="PROSITE" id="PS50106">
    <property type="entry name" value="PDZ"/>
    <property type="match status" value="1"/>
</dbReference>
<comment type="subcellular location">
    <subcellularLocation>
        <location evidence="2">Synapse</location>
    </subcellularLocation>
</comment>
<feature type="compositionally biased region" description="Basic and acidic residues" evidence="3">
    <location>
        <begin position="714"/>
        <end position="737"/>
    </location>
</feature>
<dbReference type="GO" id="GO:0048791">
    <property type="term" value="P:calcium ion-regulated exocytosis of neurotransmitter"/>
    <property type="evidence" value="ECO:0007669"/>
    <property type="project" value="TreeGrafter"/>
</dbReference>
<feature type="region of interest" description="Disordered" evidence="3">
    <location>
        <begin position="1743"/>
        <end position="1775"/>
    </location>
</feature>
<feature type="compositionally biased region" description="Low complexity" evidence="3">
    <location>
        <begin position="2967"/>
        <end position="2980"/>
    </location>
</feature>
<dbReference type="EMBL" id="CAJFCW020000004">
    <property type="protein sequence ID" value="CAG9112359.1"/>
    <property type="molecule type" value="Genomic_DNA"/>
</dbReference>
<comment type="caution">
    <text evidence="6">The sequence shown here is derived from an EMBL/GenBank/DDBJ whole genome shotgun (WGS) entry which is preliminary data.</text>
</comment>
<feature type="region of interest" description="Disordered" evidence="3">
    <location>
        <begin position="287"/>
        <end position="319"/>
    </location>
</feature>
<feature type="region of interest" description="Disordered" evidence="3">
    <location>
        <begin position="927"/>
        <end position="973"/>
    </location>
</feature>
<feature type="region of interest" description="Disordered" evidence="3">
    <location>
        <begin position="3594"/>
        <end position="3655"/>
    </location>
</feature>
<feature type="compositionally biased region" description="Basic and acidic residues" evidence="3">
    <location>
        <begin position="88"/>
        <end position="111"/>
    </location>
</feature>
<feature type="region of interest" description="Disordered" evidence="3">
    <location>
        <begin position="1648"/>
        <end position="1678"/>
    </location>
</feature>
<feature type="region of interest" description="Disordered" evidence="3">
    <location>
        <begin position="1444"/>
        <end position="1476"/>
    </location>
</feature>
<feature type="region of interest" description="Disordered" evidence="3">
    <location>
        <begin position="709"/>
        <end position="755"/>
    </location>
</feature>
<dbReference type="GO" id="GO:0048788">
    <property type="term" value="C:cytoskeleton of presynaptic active zone"/>
    <property type="evidence" value="ECO:0007669"/>
    <property type="project" value="TreeGrafter"/>
</dbReference>
<feature type="compositionally biased region" description="Acidic residues" evidence="3">
    <location>
        <begin position="3458"/>
        <end position="3473"/>
    </location>
</feature>
<protein>
    <submittedName>
        <fullName evidence="6">Uncharacterized protein</fullName>
    </submittedName>
</protein>
<feature type="region of interest" description="Disordered" evidence="3">
    <location>
        <begin position="818"/>
        <end position="864"/>
    </location>
</feature>
<feature type="region of interest" description="Disordered" evidence="3">
    <location>
        <begin position="3530"/>
        <end position="3566"/>
    </location>
</feature>
<feature type="compositionally biased region" description="Basic and acidic residues" evidence="3">
    <location>
        <begin position="823"/>
        <end position="846"/>
    </location>
</feature>
<feature type="compositionally biased region" description="Basic and acidic residues" evidence="3">
    <location>
        <begin position="1136"/>
        <end position="1145"/>
    </location>
</feature>
<evidence type="ECO:0000256" key="2">
    <source>
        <dbReference type="ARBA" id="ARBA00034103"/>
    </source>
</evidence>
<dbReference type="SUPFAM" id="SSF50156">
    <property type="entry name" value="PDZ domain-like"/>
    <property type="match status" value="1"/>
</dbReference>
<dbReference type="InterPro" id="IPR039032">
    <property type="entry name" value="Rim-like"/>
</dbReference>
<dbReference type="Proteomes" id="UP000783686">
    <property type="component" value="Unassembled WGS sequence"/>
</dbReference>
<feature type="compositionally biased region" description="Basic and acidic residues" evidence="3">
    <location>
        <begin position="1544"/>
        <end position="1567"/>
    </location>
</feature>
<feature type="compositionally biased region" description="Basic and acidic residues" evidence="3">
    <location>
        <begin position="2033"/>
        <end position="2063"/>
    </location>
</feature>
<feature type="region of interest" description="Disordered" evidence="3">
    <location>
        <begin position="192"/>
        <end position="222"/>
    </location>
</feature>
<dbReference type="PANTHER" id="PTHR12157:SF25">
    <property type="entry name" value="REGULATING SYNAPTIC MEMBRANE EXOCYTOSIS PROTEIN 3"/>
    <property type="match status" value="1"/>
</dbReference>
<keyword evidence="1" id="KW-0770">Synapse</keyword>
<feature type="domain" description="C2" evidence="4">
    <location>
        <begin position="4723"/>
        <end position="4846"/>
    </location>
</feature>
<feature type="compositionally biased region" description="Basic and acidic residues" evidence="3">
    <location>
        <begin position="1231"/>
        <end position="1254"/>
    </location>
</feature>
<dbReference type="InterPro" id="IPR036034">
    <property type="entry name" value="PDZ_sf"/>
</dbReference>